<proteinExistence type="predicted"/>
<evidence type="ECO:0000313" key="2">
    <source>
        <dbReference type="EMBL" id="ERG92126.1"/>
    </source>
</evidence>
<reference evidence="2 3" key="1">
    <citation type="journal article" date="2013" name="PLoS ONE">
        <title>Assembly-driven community genomics of a hypersaline microbial ecosystem.</title>
        <authorList>
            <person name="Podell S."/>
            <person name="Ugalde J.A."/>
            <person name="Narasingarao P."/>
            <person name="Banfield J.F."/>
            <person name="Heidelberg K.B."/>
            <person name="Allen E.E."/>
        </authorList>
    </citation>
    <scope>NUCLEOTIDE SEQUENCE [LARGE SCALE GENOMIC DNA]</scope>
    <source>
        <strain evidence="3">J07HQW1</strain>
    </source>
</reference>
<gene>
    <name evidence="2" type="ORF">J07HQW1_02161</name>
</gene>
<dbReference type="Proteomes" id="UP000030649">
    <property type="component" value="Unassembled WGS sequence"/>
</dbReference>
<dbReference type="AlphaFoldDB" id="U1PIW4"/>
<accession>U1PIW4</accession>
<dbReference type="HOGENOM" id="CLU_137729_0_0_2"/>
<organism evidence="2 3">
    <name type="scientific">Haloquadratum walsbyi J07HQW1</name>
    <dbReference type="NCBI Taxonomy" id="1238424"/>
    <lineage>
        <taxon>Archaea</taxon>
        <taxon>Methanobacteriati</taxon>
        <taxon>Methanobacteriota</taxon>
        <taxon>Stenosarchaea group</taxon>
        <taxon>Halobacteria</taxon>
        <taxon>Halobacteriales</taxon>
        <taxon>Haloferacaceae</taxon>
        <taxon>Haloquadratum</taxon>
    </lineage>
</organism>
<dbReference type="Pfam" id="PF25958">
    <property type="entry name" value="DUF7995"/>
    <property type="match status" value="1"/>
</dbReference>
<sequence>MYMLIRVLVPAVGSSEAASTTRYALDCLIGIRIGIGNSNGNGASTAFDYYKTLDESTTRYRDHPRYGDIDPALSLQSETGRQFLEDAVEAQEAWLHKTLDKLRVKLESLDLESVIDDVNLTRFDWYRLGQFAGPSVWIYDRHGAGLRSRSAVERHLEHNGEDKLWVVPADVHY</sequence>
<dbReference type="EMBL" id="KE356560">
    <property type="protein sequence ID" value="ERG92126.1"/>
    <property type="molecule type" value="Genomic_DNA"/>
</dbReference>
<dbReference type="InterPro" id="IPR058308">
    <property type="entry name" value="DUF7995"/>
</dbReference>
<protein>
    <recommendedName>
        <fullName evidence="1">DUF7995 domain-containing protein</fullName>
    </recommendedName>
</protein>
<evidence type="ECO:0000313" key="3">
    <source>
        <dbReference type="Proteomes" id="UP000030649"/>
    </source>
</evidence>
<feature type="domain" description="DUF7995" evidence="1">
    <location>
        <begin position="1"/>
        <end position="173"/>
    </location>
</feature>
<evidence type="ECO:0000259" key="1">
    <source>
        <dbReference type="Pfam" id="PF25958"/>
    </source>
</evidence>
<name>U1PIW4_9EURY</name>